<accession>M7SLW6</accession>
<reference evidence="3" key="1">
    <citation type="journal article" date="2013" name="Genome Announc.">
        <title>Draft genome sequence of the grapevine dieback fungus Eutypa lata UCR-EL1.</title>
        <authorList>
            <person name="Blanco-Ulate B."/>
            <person name="Rolshausen P.E."/>
            <person name="Cantu D."/>
        </authorList>
    </citation>
    <scope>NUCLEOTIDE SEQUENCE [LARGE SCALE GENOMIC DNA]</scope>
    <source>
        <strain evidence="3">UCR-EL1</strain>
    </source>
</reference>
<name>M7SLW6_EUTLA</name>
<sequence length="100" mass="10899">MNITDKRETKRNKTYSKPHIPPSHGIPGPDIDGALPPQQPARKADVGDVGEPGADQVVADDLELRRGPEHGHAQEEDQPVEVAELQGYETGVRVVGWWCG</sequence>
<evidence type="ECO:0000313" key="3">
    <source>
        <dbReference type="Proteomes" id="UP000012174"/>
    </source>
</evidence>
<feature type="compositionally biased region" description="Basic and acidic residues" evidence="1">
    <location>
        <begin position="62"/>
        <end position="75"/>
    </location>
</feature>
<organism evidence="2 3">
    <name type="scientific">Eutypa lata (strain UCR-EL1)</name>
    <name type="common">Grapevine dieback disease fungus</name>
    <name type="synonym">Eutypa armeniacae</name>
    <dbReference type="NCBI Taxonomy" id="1287681"/>
    <lineage>
        <taxon>Eukaryota</taxon>
        <taxon>Fungi</taxon>
        <taxon>Dikarya</taxon>
        <taxon>Ascomycota</taxon>
        <taxon>Pezizomycotina</taxon>
        <taxon>Sordariomycetes</taxon>
        <taxon>Xylariomycetidae</taxon>
        <taxon>Xylariales</taxon>
        <taxon>Diatrypaceae</taxon>
        <taxon>Eutypa</taxon>
    </lineage>
</organism>
<gene>
    <name evidence="2" type="ORF">UCREL1_7866</name>
</gene>
<dbReference type="HOGENOM" id="CLU_2306106_0_0_1"/>
<dbReference type="KEGG" id="ela:UCREL1_7866"/>
<feature type="region of interest" description="Disordered" evidence="1">
    <location>
        <begin position="1"/>
        <end position="55"/>
    </location>
</feature>
<proteinExistence type="predicted"/>
<dbReference type="EMBL" id="KB706929">
    <property type="protein sequence ID" value="EMR65162.1"/>
    <property type="molecule type" value="Genomic_DNA"/>
</dbReference>
<protein>
    <submittedName>
        <fullName evidence="2">Uncharacterized protein</fullName>
    </submittedName>
</protein>
<dbReference type="AlphaFoldDB" id="M7SLW6"/>
<feature type="region of interest" description="Disordered" evidence="1">
    <location>
        <begin position="62"/>
        <end position="81"/>
    </location>
</feature>
<evidence type="ECO:0000256" key="1">
    <source>
        <dbReference type="SAM" id="MobiDB-lite"/>
    </source>
</evidence>
<keyword evidence="3" id="KW-1185">Reference proteome</keyword>
<dbReference type="Proteomes" id="UP000012174">
    <property type="component" value="Unassembled WGS sequence"/>
</dbReference>
<evidence type="ECO:0000313" key="2">
    <source>
        <dbReference type="EMBL" id="EMR65162.1"/>
    </source>
</evidence>
<feature type="compositionally biased region" description="Low complexity" evidence="1">
    <location>
        <begin position="22"/>
        <end position="33"/>
    </location>
</feature>